<evidence type="ECO:0000313" key="1">
    <source>
        <dbReference type="EMBL" id="HAS8541300.1"/>
    </source>
</evidence>
<name>A0A8H9TGQ3_VIBVL</name>
<accession>A0A8H9TGQ3</accession>
<proteinExistence type="predicted"/>
<dbReference type="AlphaFoldDB" id="A0A8H9TGQ3"/>
<comment type="caution">
    <text evidence="1">The sequence shown here is derived from an EMBL/GenBank/DDBJ whole genome shotgun (WGS) entry which is preliminary data.</text>
</comment>
<gene>
    <name evidence="1" type="ORF">I7730_16070</name>
</gene>
<sequence>MNLVKISDLIAQQGINLINKTAMLLEETVEFHIDEIPFSLHIYEEDNGTLVFTTKSPILWKDGRWLLEGKPHRKTIKLWASHAFDSAIDDSKFEAKSKFQAKRASHILNAMIAEFLDFIDSNSELIDNINTRATAFEEAFIKKRQAEEEQERQVIKAAKVEFEQNYKFLSKSKVADMLSKGKKDSLATRSDVMVEFITVNLITYKLQVSKVLFNSQGKPKLGLNTTLKDIKKKLECAVEPK</sequence>
<dbReference type="Proteomes" id="UP000863257">
    <property type="component" value="Unassembled WGS sequence"/>
</dbReference>
<organism evidence="1">
    <name type="scientific">Vibrio vulnificus</name>
    <dbReference type="NCBI Taxonomy" id="672"/>
    <lineage>
        <taxon>Bacteria</taxon>
        <taxon>Pseudomonadati</taxon>
        <taxon>Pseudomonadota</taxon>
        <taxon>Gammaproteobacteria</taxon>
        <taxon>Vibrionales</taxon>
        <taxon>Vibrionaceae</taxon>
        <taxon>Vibrio</taxon>
    </lineage>
</organism>
<protein>
    <submittedName>
        <fullName evidence="1">Uncharacterized protein</fullName>
    </submittedName>
</protein>
<dbReference type="EMBL" id="DACRBY010000020">
    <property type="protein sequence ID" value="HAS8541300.1"/>
    <property type="molecule type" value="Genomic_DNA"/>
</dbReference>
<reference evidence="1" key="2">
    <citation type="submission" date="2019-01" db="EMBL/GenBank/DDBJ databases">
        <authorList>
            <consortium name="NCBI Pathogen Detection Project"/>
        </authorList>
    </citation>
    <scope>NUCLEOTIDE SEQUENCE</scope>
    <source>
        <strain evidence="1">BCW_3452</strain>
    </source>
</reference>
<reference evidence="1" key="1">
    <citation type="journal article" date="2018" name="Genome Biol.">
        <title>SKESA: strategic k-mer extension for scrupulous assemblies.</title>
        <authorList>
            <person name="Souvorov A."/>
            <person name="Agarwala R."/>
            <person name="Lipman D.J."/>
        </authorList>
    </citation>
    <scope>NUCLEOTIDE SEQUENCE</scope>
    <source>
        <strain evidence="1">BCW_3452</strain>
    </source>
</reference>